<name>A0A552UVA1_9FLAO</name>
<dbReference type="EMBL" id="VJVZ01000014">
    <property type="protein sequence ID" value="TRW22139.1"/>
    <property type="molecule type" value="Genomic_DNA"/>
</dbReference>
<proteinExistence type="predicted"/>
<evidence type="ECO:0000313" key="3">
    <source>
        <dbReference type="EMBL" id="TRW22139.1"/>
    </source>
</evidence>
<dbReference type="Gene3D" id="3.40.50.2000">
    <property type="entry name" value="Glycogen Phosphorylase B"/>
    <property type="match status" value="2"/>
</dbReference>
<dbReference type="PANTHER" id="PTHR30160">
    <property type="entry name" value="TETRAACYLDISACCHARIDE 4'-KINASE-RELATED"/>
    <property type="match status" value="1"/>
</dbReference>
<dbReference type="InterPro" id="IPR002201">
    <property type="entry name" value="Glyco_trans_9"/>
</dbReference>
<dbReference type="GO" id="GO:0005829">
    <property type="term" value="C:cytosol"/>
    <property type="evidence" value="ECO:0007669"/>
    <property type="project" value="TreeGrafter"/>
</dbReference>
<accession>A0A552UVA1</accession>
<comment type="caution">
    <text evidence="3">The sequence shown here is derived from an EMBL/GenBank/DDBJ whole genome shotgun (WGS) entry which is preliminary data.</text>
</comment>
<dbReference type="Pfam" id="PF01075">
    <property type="entry name" value="Glyco_transf_9"/>
    <property type="match status" value="1"/>
</dbReference>
<gene>
    <name evidence="3" type="ORF">FMM05_18295</name>
</gene>
<sequence length="351" mass="39142">MSSGKKHRHILVIRLSAMGDVAMTVPVLRALTQQHPNVKVTVVSRGLFRAFFEGIPNVYFFEPDLKRRHKGLLGILRLYKDLRRLHVHAVADLHNVLRSRIITFLFSLRGKKTATTNKFRKERAQLTALKADKIISPLPPVTERHAEVFVQLGFPIDVNAAPFAPKQPLTEDITDVTGPKNGTWIGIAPFAQHRGKVYPKDLMQQVINGLAAEANTTLFLFGSGRQEAKLLDEYAQQPNIKVVAGARLILRQELKLISHLNLMLSMDSSNAHMAAMLGVPVVTLWGATHPYAGFAPFKQPLENALTANREQYPMLPTSIYGNKIIEGYEDAIRSISPQAVIDKINEIVKAE</sequence>
<dbReference type="Proteomes" id="UP000320643">
    <property type="component" value="Unassembled WGS sequence"/>
</dbReference>
<dbReference type="GO" id="GO:0008713">
    <property type="term" value="F:ADP-heptose-lipopolysaccharide heptosyltransferase activity"/>
    <property type="evidence" value="ECO:0007669"/>
    <property type="project" value="TreeGrafter"/>
</dbReference>
<keyword evidence="2 3" id="KW-0808">Transferase</keyword>
<keyword evidence="4" id="KW-1185">Reference proteome</keyword>
<evidence type="ECO:0000313" key="4">
    <source>
        <dbReference type="Proteomes" id="UP000320643"/>
    </source>
</evidence>
<dbReference type="RefSeq" id="WP_143374876.1">
    <property type="nucleotide sequence ID" value="NZ_VJVZ01000014.1"/>
</dbReference>
<dbReference type="OrthoDB" id="9768048at2"/>
<dbReference type="SUPFAM" id="SSF53756">
    <property type="entry name" value="UDP-Glycosyltransferase/glycogen phosphorylase"/>
    <property type="match status" value="1"/>
</dbReference>
<keyword evidence="1" id="KW-0328">Glycosyltransferase</keyword>
<protein>
    <submittedName>
        <fullName evidence="3">Glycosyltransferase family 9 protein</fullName>
    </submittedName>
</protein>
<dbReference type="CDD" id="cd03789">
    <property type="entry name" value="GT9_LPS_heptosyltransferase"/>
    <property type="match status" value="1"/>
</dbReference>
<dbReference type="InterPro" id="IPR051199">
    <property type="entry name" value="LPS_LOS_Heptosyltrfase"/>
</dbReference>
<evidence type="ECO:0000256" key="2">
    <source>
        <dbReference type="ARBA" id="ARBA00022679"/>
    </source>
</evidence>
<organism evidence="3 4">
    <name type="scientific">Flavobacterium zepuense</name>
    <dbReference type="NCBI Taxonomy" id="2593302"/>
    <lineage>
        <taxon>Bacteria</taxon>
        <taxon>Pseudomonadati</taxon>
        <taxon>Bacteroidota</taxon>
        <taxon>Flavobacteriia</taxon>
        <taxon>Flavobacteriales</taxon>
        <taxon>Flavobacteriaceae</taxon>
        <taxon>Flavobacterium</taxon>
    </lineage>
</organism>
<dbReference type="AlphaFoldDB" id="A0A552UVA1"/>
<reference evidence="3 4" key="1">
    <citation type="submission" date="2019-07" db="EMBL/GenBank/DDBJ databases">
        <title>Flavobacterium sp. nov., isolated from glacier ice.</title>
        <authorList>
            <person name="Liu Q."/>
            <person name="Xin Y.-H."/>
        </authorList>
    </citation>
    <scope>NUCLEOTIDE SEQUENCE [LARGE SCALE GENOMIC DNA]</scope>
    <source>
        <strain evidence="3 4">ZT4R6</strain>
    </source>
</reference>
<dbReference type="PANTHER" id="PTHR30160:SF22">
    <property type="entry name" value="LIPOPOLYSACCHARIDE CORE BIOSYNTHESIS PROTEIN"/>
    <property type="match status" value="1"/>
</dbReference>
<evidence type="ECO:0000256" key="1">
    <source>
        <dbReference type="ARBA" id="ARBA00022676"/>
    </source>
</evidence>
<dbReference type="GO" id="GO:0009244">
    <property type="term" value="P:lipopolysaccharide core region biosynthetic process"/>
    <property type="evidence" value="ECO:0007669"/>
    <property type="project" value="TreeGrafter"/>
</dbReference>